<evidence type="ECO:0000313" key="2">
    <source>
        <dbReference type="Proteomes" id="UP001307168"/>
    </source>
</evidence>
<dbReference type="Proteomes" id="UP001307168">
    <property type="component" value="Unassembled WGS sequence"/>
</dbReference>
<dbReference type="EMBL" id="JARNBH010000023">
    <property type="protein sequence ID" value="MEC0275475.1"/>
    <property type="molecule type" value="Genomic_DNA"/>
</dbReference>
<accession>A0AAW9NKC6</accession>
<organism evidence="1 2">
    <name type="scientific">Peribacillus castrilensis</name>
    <dbReference type="NCBI Taxonomy" id="2897690"/>
    <lineage>
        <taxon>Bacteria</taxon>
        <taxon>Bacillati</taxon>
        <taxon>Bacillota</taxon>
        <taxon>Bacilli</taxon>
        <taxon>Bacillales</taxon>
        <taxon>Bacillaceae</taxon>
        <taxon>Peribacillus</taxon>
    </lineage>
</organism>
<dbReference type="AlphaFoldDB" id="A0AAW9NKC6"/>
<proteinExistence type="predicted"/>
<protein>
    <submittedName>
        <fullName evidence="1">Uncharacterized protein</fullName>
    </submittedName>
</protein>
<sequence length="56" mass="6543">MNNRYLPSITLANDVLQEIITATELEITELKKHLINTIGKVIKKLQKSRWKCYSLQ</sequence>
<name>A0AAW9NKC6_9BACI</name>
<comment type="caution">
    <text evidence="1">The sequence shown here is derived from an EMBL/GenBank/DDBJ whole genome shotgun (WGS) entry which is preliminary data.</text>
</comment>
<reference evidence="1 2" key="1">
    <citation type="submission" date="2023-03" db="EMBL/GenBank/DDBJ databases">
        <title>Bacillus Genome Sequencing.</title>
        <authorList>
            <person name="Dunlap C."/>
        </authorList>
    </citation>
    <scope>NUCLEOTIDE SEQUENCE [LARGE SCALE GENOMIC DNA]</scope>
    <source>
        <strain evidence="1 2">B-41290</strain>
    </source>
</reference>
<keyword evidence="2" id="KW-1185">Reference proteome</keyword>
<dbReference type="RefSeq" id="WP_156319538.1">
    <property type="nucleotide sequence ID" value="NZ_JARNBH010000023.1"/>
</dbReference>
<gene>
    <name evidence="1" type="ORF">P4706_20755</name>
</gene>
<evidence type="ECO:0000313" key="1">
    <source>
        <dbReference type="EMBL" id="MEC0275475.1"/>
    </source>
</evidence>